<reference evidence="2 3" key="2">
    <citation type="submission" date="2019-11" db="EMBL/GenBank/DDBJ databases">
        <title>A de novo genome assembly of a pear dwarfing rootstock.</title>
        <authorList>
            <person name="Wang F."/>
            <person name="Wang J."/>
            <person name="Li S."/>
            <person name="Zhang Y."/>
            <person name="Fang M."/>
            <person name="Ma L."/>
            <person name="Zhao Y."/>
            <person name="Jiang S."/>
        </authorList>
    </citation>
    <scope>NUCLEOTIDE SEQUENCE [LARGE SCALE GENOMIC DNA]</scope>
    <source>
        <strain evidence="2">S2</strain>
        <tissue evidence="2">Leaf</tissue>
    </source>
</reference>
<evidence type="ECO:0008006" key="4">
    <source>
        <dbReference type="Google" id="ProtNLM"/>
    </source>
</evidence>
<proteinExistence type="predicted"/>
<accession>A0A5N5I2L5</accession>
<feature type="region of interest" description="Disordered" evidence="1">
    <location>
        <begin position="299"/>
        <end position="354"/>
    </location>
</feature>
<dbReference type="AlphaFoldDB" id="A0A5N5I2L5"/>
<comment type="caution">
    <text evidence="2">The sequence shown here is derived from an EMBL/GenBank/DDBJ whole genome shotgun (WGS) entry which is preliminary data.</text>
</comment>
<evidence type="ECO:0000313" key="2">
    <source>
        <dbReference type="EMBL" id="KAB2634435.1"/>
    </source>
</evidence>
<feature type="compositionally biased region" description="Polar residues" evidence="1">
    <location>
        <begin position="332"/>
        <end position="342"/>
    </location>
</feature>
<dbReference type="PANTHER" id="PTHR34222:SF40">
    <property type="match status" value="1"/>
</dbReference>
<evidence type="ECO:0000256" key="1">
    <source>
        <dbReference type="SAM" id="MobiDB-lite"/>
    </source>
</evidence>
<reference evidence="2 3" key="1">
    <citation type="submission" date="2019-09" db="EMBL/GenBank/DDBJ databases">
        <authorList>
            <person name="Ou C."/>
        </authorList>
    </citation>
    <scope>NUCLEOTIDE SEQUENCE [LARGE SCALE GENOMIC DNA]</scope>
    <source>
        <strain evidence="2">S2</strain>
        <tissue evidence="2">Leaf</tissue>
    </source>
</reference>
<protein>
    <recommendedName>
        <fullName evidence="4">Retrotransposon gag domain-containing protein</fullName>
    </recommendedName>
</protein>
<keyword evidence="3" id="KW-1185">Reference proteome</keyword>
<feature type="compositionally biased region" description="Low complexity" evidence="1">
    <location>
        <begin position="299"/>
        <end position="310"/>
    </location>
</feature>
<organism evidence="2 3">
    <name type="scientific">Pyrus ussuriensis x Pyrus communis</name>
    <dbReference type="NCBI Taxonomy" id="2448454"/>
    <lineage>
        <taxon>Eukaryota</taxon>
        <taxon>Viridiplantae</taxon>
        <taxon>Streptophyta</taxon>
        <taxon>Embryophyta</taxon>
        <taxon>Tracheophyta</taxon>
        <taxon>Spermatophyta</taxon>
        <taxon>Magnoliopsida</taxon>
        <taxon>eudicotyledons</taxon>
        <taxon>Gunneridae</taxon>
        <taxon>Pentapetalae</taxon>
        <taxon>rosids</taxon>
        <taxon>fabids</taxon>
        <taxon>Rosales</taxon>
        <taxon>Rosaceae</taxon>
        <taxon>Amygdaloideae</taxon>
        <taxon>Maleae</taxon>
        <taxon>Pyrus</taxon>
    </lineage>
</organism>
<evidence type="ECO:0000313" key="3">
    <source>
        <dbReference type="Proteomes" id="UP000327157"/>
    </source>
</evidence>
<gene>
    <name evidence="2" type="ORF">D8674_038696</name>
</gene>
<dbReference type="EMBL" id="SMOL01000064">
    <property type="protein sequence ID" value="KAB2634435.1"/>
    <property type="molecule type" value="Genomic_DNA"/>
</dbReference>
<name>A0A5N5I2L5_9ROSA</name>
<dbReference type="PANTHER" id="PTHR34222">
    <property type="entry name" value="GAG_PRE-INTEGRS DOMAIN-CONTAINING PROTEIN"/>
    <property type="match status" value="1"/>
</dbReference>
<sequence length="354" mass="40628">MAEQKTRVLIPMQPVPVQGESTNINTIPFGFRLSDTNYKHGYLTGKIPAVDESDPGYVKWSTEDAIVRGWLLKTMEPHLLGLFIDLPTAKDIWESVTQLFYDGSNESQYYELRSKATWTRQDDRQINLYFTELKDVWQDLNKRCHLRMVFGADLKTRKEELANDRVYDFLARLDSGFDQVRSEILMMKPIPGIEECFNLVRRESQRQATMMGTKITMAVPPMAMATKALNSRPSFNGNYRSFCTQEDIDNDKLHCNHCNGTRHIEETCFEIHGYPEWYWERKNELKARGNKRARQARVAAAGSGTGYSTARSQARPKAQQEKVDAGNGVATVATSQPGPNNQRYRDSGDNWAWY</sequence>
<dbReference type="OrthoDB" id="1190472at2759"/>
<dbReference type="Proteomes" id="UP000327157">
    <property type="component" value="Unassembled WGS sequence"/>
</dbReference>